<dbReference type="GO" id="GO:0015171">
    <property type="term" value="F:amino acid transmembrane transporter activity"/>
    <property type="evidence" value="ECO:0007669"/>
    <property type="project" value="TreeGrafter"/>
</dbReference>
<keyword evidence="8" id="KW-1185">Reference proteome</keyword>
<dbReference type="InterPro" id="IPR004841">
    <property type="entry name" value="AA-permease/SLC12A_dom"/>
</dbReference>
<evidence type="ECO:0000313" key="7">
    <source>
        <dbReference type="EMBL" id="OBA26393.1"/>
    </source>
</evidence>
<feature type="transmembrane region" description="Helical" evidence="5">
    <location>
        <begin position="95"/>
        <end position="116"/>
    </location>
</feature>
<feature type="transmembrane region" description="Helical" evidence="5">
    <location>
        <begin position="206"/>
        <end position="222"/>
    </location>
</feature>
<feature type="transmembrane region" description="Helical" evidence="5">
    <location>
        <begin position="162"/>
        <end position="186"/>
    </location>
</feature>
<dbReference type="PIRSF" id="PIRSF006060">
    <property type="entry name" value="AA_transporter"/>
    <property type="match status" value="1"/>
</dbReference>
<feature type="transmembrane region" description="Helical" evidence="5">
    <location>
        <begin position="370"/>
        <end position="392"/>
    </location>
</feature>
<dbReference type="Proteomes" id="UP000092321">
    <property type="component" value="Unassembled WGS sequence"/>
</dbReference>
<dbReference type="PANTHER" id="PTHR43341:SF17">
    <property type="entry name" value="GENERAL AMINO ACID PERMEASE AGP1-RELATED"/>
    <property type="match status" value="1"/>
</dbReference>
<protein>
    <submittedName>
        <fullName evidence="7">High-affinity glutamine permease</fullName>
    </submittedName>
</protein>
<comment type="subcellular location">
    <subcellularLocation>
        <location evidence="1">Membrane</location>
        <topology evidence="1">Multi-pass membrane protein</topology>
    </subcellularLocation>
</comment>
<evidence type="ECO:0000256" key="5">
    <source>
        <dbReference type="SAM" id="Phobius"/>
    </source>
</evidence>
<dbReference type="AlphaFoldDB" id="A0A1B7TCF2"/>
<feature type="transmembrane region" description="Helical" evidence="5">
    <location>
        <begin position="528"/>
        <end position="545"/>
    </location>
</feature>
<accession>A0A1B7TCF2</accession>
<feature type="transmembrane region" description="Helical" evidence="5">
    <location>
        <begin position="445"/>
        <end position="464"/>
    </location>
</feature>
<evidence type="ECO:0000256" key="4">
    <source>
        <dbReference type="ARBA" id="ARBA00023136"/>
    </source>
</evidence>
<dbReference type="OrthoDB" id="3900342at2759"/>
<organism evidence="7 8">
    <name type="scientific">Hanseniaspora valbyensis NRRL Y-1626</name>
    <dbReference type="NCBI Taxonomy" id="766949"/>
    <lineage>
        <taxon>Eukaryota</taxon>
        <taxon>Fungi</taxon>
        <taxon>Dikarya</taxon>
        <taxon>Ascomycota</taxon>
        <taxon>Saccharomycotina</taxon>
        <taxon>Saccharomycetes</taxon>
        <taxon>Saccharomycodales</taxon>
        <taxon>Saccharomycodaceae</taxon>
        <taxon>Hanseniaspora</taxon>
    </lineage>
</organism>
<dbReference type="EMBL" id="LXPE01000018">
    <property type="protein sequence ID" value="OBA26393.1"/>
    <property type="molecule type" value="Genomic_DNA"/>
</dbReference>
<reference evidence="8" key="1">
    <citation type="journal article" date="2016" name="Proc. Natl. Acad. Sci. U.S.A.">
        <title>Comparative genomics of biotechnologically important yeasts.</title>
        <authorList>
            <person name="Riley R."/>
            <person name="Haridas S."/>
            <person name="Wolfe K.H."/>
            <person name="Lopes M.R."/>
            <person name="Hittinger C.T."/>
            <person name="Goeker M."/>
            <person name="Salamov A.A."/>
            <person name="Wisecaver J.H."/>
            <person name="Long T.M."/>
            <person name="Calvey C.H."/>
            <person name="Aerts A.L."/>
            <person name="Barry K.W."/>
            <person name="Choi C."/>
            <person name="Clum A."/>
            <person name="Coughlan A.Y."/>
            <person name="Deshpande S."/>
            <person name="Douglass A.P."/>
            <person name="Hanson S.J."/>
            <person name="Klenk H.-P."/>
            <person name="LaButti K.M."/>
            <person name="Lapidus A."/>
            <person name="Lindquist E.A."/>
            <person name="Lipzen A.M."/>
            <person name="Meier-Kolthoff J.P."/>
            <person name="Ohm R.A."/>
            <person name="Otillar R.P."/>
            <person name="Pangilinan J.L."/>
            <person name="Peng Y."/>
            <person name="Rokas A."/>
            <person name="Rosa C.A."/>
            <person name="Scheuner C."/>
            <person name="Sibirny A.A."/>
            <person name="Slot J.C."/>
            <person name="Stielow J.B."/>
            <person name="Sun H."/>
            <person name="Kurtzman C.P."/>
            <person name="Blackwell M."/>
            <person name="Grigoriev I.V."/>
            <person name="Jeffries T.W."/>
        </authorList>
    </citation>
    <scope>NUCLEOTIDE SEQUENCE [LARGE SCALE GENOMIC DNA]</scope>
    <source>
        <strain evidence="8">NRRL Y-1626</strain>
    </source>
</reference>
<dbReference type="GO" id="GO:0016020">
    <property type="term" value="C:membrane"/>
    <property type="evidence" value="ECO:0007669"/>
    <property type="project" value="UniProtKB-SubCell"/>
</dbReference>
<name>A0A1B7TCF2_9ASCO</name>
<evidence type="ECO:0000313" key="8">
    <source>
        <dbReference type="Proteomes" id="UP000092321"/>
    </source>
</evidence>
<keyword evidence="2 5" id="KW-0812">Transmembrane</keyword>
<feature type="transmembrane region" description="Helical" evidence="5">
    <location>
        <begin position="122"/>
        <end position="142"/>
    </location>
</feature>
<dbReference type="Gene3D" id="1.20.1740.10">
    <property type="entry name" value="Amino acid/polyamine transporter I"/>
    <property type="match status" value="1"/>
</dbReference>
<evidence type="ECO:0000256" key="1">
    <source>
        <dbReference type="ARBA" id="ARBA00004141"/>
    </source>
</evidence>
<gene>
    <name evidence="7" type="ORF">HANVADRAFT_53133</name>
</gene>
<dbReference type="Pfam" id="PF00324">
    <property type="entry name" value="AA_permease"/>
    <property type="match status" value="1"/>
</dbReference>
<proteinExistence type="predicted"/>
<feature type="transmembrane region" description="Helical" evidence="5">
    <location>
        <begin position="229"/>
        <end position="250"/>
    </location>
</feature>
<sequence length="600" mass="67030">MSLEKSPVSSNTDYIDNLKIETTIDESSYSIPEEKNNKTSFFQNFKDSFKKADDDQYLDLSPNSSQLETTISANGNDENRKSKNQLLRNVKPRHLFMVGIGTGVGTGMLISTGSALRQAGPANLLIAFCIVSSFIFTTYNSIAELAVVYKDLSGSYNDMFKFLVDPGFAFATNFVYALNWLCVLPFELVASSLLIRYWTTSVNPDVFVACFYVLLMSINMFGGQGYAEFEFLISSIKLTAIVSFSIFALIKDVGGVKGEPYIGGKYWRDPGAFRGDNGINRFKGLCACFAFAGLSYGGFEAAVLLSSVVERPVAALKKGRKMLLYRIFVIYISLVIFIGLLVPHTSNKLLGGSADSDASPLIIAASNVKVYPHILNAVLVLAVLSVANNALYSASRVLHSMFSQFYPHPKLTYVDRRGRPLACLIIAAVFGLLCFLAAASFRVTFFNWLLSIASLSILFTYAGMNLAHIRFRKAMKYNNRSLNELAFIAKTGVWGSYWGVGIIIFIFIAQFWVALFPIGTAKADANNFFQNYLCVVAWLICYIGYKLYKREWKIFIPVEQIDIVSDRIIYDNSAIVEEEEEMNLRIKNAGYLKRIQHFWC</sequence>
<dbReference type="InterPro" id="IPR050524">
    <property type="entry name" value="APC_YAT"/>
</dbReference>
<feature type="domain" description="Amino acid permease/ SLC12A" evidence="6">
    <location>
        <begin position="94"/>
        <end position="554"/>
    </location>
</feature>
<evidence type="ECO:0000256" key="3">
    <source>
        <dbReference type="ARBA" id="ARBA00022989"/>
    </source>
</evidence>
<feature type="transmembrane region" description="Helical" evidence="5">
    <location>
        <begin position="282"/>
        <end position="303"/>
    </location>
</feature>
<evidence type="ECO:0000259" key="6">
    <source>
        <dbReference type="Pfam" id="PF00324"/>
    </source>
</evidence>
<evidence type="ECO:0000256" key="2">
    <source>
        <dbReference type="ARBA" id="ARBA00022692"/>
    </source>
</evidence>
<keyword evidence="3 5" id="KW-1133">Transmembrane helix</keyword>
<feature type="transmembrane region" description="Helical" evidence="5">
    <location>
        <begin position="323"/>
        <end position="342"/>
    </location>
</feature>
<keyword evidence="4 5" id="KW-0472">Membrane</keyword>
<dbReference type="PANTHER" id="PTHR43341">
    <property type="entry name" value="AMINO ACID PERMEASE"/>
    <property type="match status" value="1"/>
</dbReference>
<feature type="transmembrane region" description="Helical" evidence="5">
    <location>
        <begin position="485"/>
        <end position="508"/>
    </location>
</feature>
<comment type="caution">
    <text evidence="7">The sequence shown here is derived from an EMBL/GenBank/DDBJ whole genome shotgun (WGS) entry which is preliminary data.</text>
</comment>
<feature type="transmembrane region" description="Helical" evidence="5">
    <location>
        <begin position="421"/>
        <end position="439"/>
    </location>
</feature>